<dbReference type="EMBL" id="WEGJ01000087">
    <property type="protein sequence ID" value="MQY16911.1"/>
    <property type="molecule type" value="Genomic_DNA"/>
</dbReference>
<sequence length="69" mass="7749">MLQSKQLGLFEPDGRRSDGGIEAGAIPTTRTPERPSHERRTAESCREPVWLVIPNHLRLTVLFDPIPTT</sequence>
<organism evidence="2 3">
    <name type="scientific">Streptomyces smaragdinus</name>
    <dbReference type="NCBI Taxonomy" id="2585196"/>
    <lineage>
        <taxon>Bacteria</taxon>
        <taxon>Bacillati</taxon>
        <taxon>Actinomycetota</taxon>
        <taxon>Actinomycetes</taxon>
        <taxon>Kitasatosporales</taxon>
        <taxon>Streptomycetaceae</taxon>
        <taxon>Streptomyces</taxon>
    </lineage>
</organism>
<evidence type="ECO:0000256" key="1">
    <source>
        <dbReference type="SAM" id="MobiDB-lite"/>
    </source>
</evidence>
<evidence type="ECO:0000313" key="2">
    <source>
        <dbReference type="EMBL" id="MQY16911.1"/>
    </source>
</evidence>
<proteinExistence type="predicted"/>
<accession>A0A7K0CTW4</accession>
<gene>
    <name evidence="2" type="ORF">SRB5_71140</name>
</gene>
<feature type="compositionally biased region" description="Basic and acidic residues" evidence="1">
    <location>
        <begin position="31"/>
        <end position="44"/>
    </location>
</feature>
<evidence type="ECO:0000313" key="3">
    <source>
        <dbReference type="Proteomes" id="UP000466345"/>
    </source>
</evidence>
<protein>
    <submittedName>
        <fullName evidence="2">Uncharacterized protein</fullName>
    </submittedName>
</protein>
<comment type="caution">
    <text evidence="2">The sequence shown here is derived from an EMBL/GenBank/DDBJ whole genome shotgun (WGS) entry which is preliminary data.</text>
</comment>
<name>A0A7K0CTW4_9ACTN</name>
<dbReference type="Proteomes" id="UP000466345">
    <property type="component" value="Unassembled WGS sequence"/>
</dbReference>
<keyword evidence="3" id="KW-1185">Reference proteome</keyword>
<reference evidence="2 3" key="1">
    <citation type="submission" date="2019-10" db="EMBL/GenBank/DDBJ databases">
        <title>Streptomyces smaragdinus sp. nov. and Streptomyces fabii sp. nov., isolated from the gut of fungus growing-termite Macrotermes natalensis.</title>
        <authorList>
            <person name="Schwitalla J."/>
            <person name="Benndorf R."/>
            <person name="Martin K."/>
            <person name="De Beer W."/>
            <person name="Kaster A.-K."/>
            <person name="Vollmers J."/>
            <person name="Poulsen M."/>
            <person name="Beemelmanns C."/>
        </authorList>
    </citation>
    <scope>NUCLEOTIDE SEQUENCE [LARGE SCALE GENOMIC DNA]</scope>
    <source>
        <strain evidence="2 3">RB5</strain>
    </source>
</reference>
<dbReference type="AlphaFoldDB" id="A0A7K0CTW4"/>
<feature type="region of interest" description="Disordered" evidence="1">
    <location>
        <begin position="1"/>
        <end position="44"/>
    </location>
</feature>